<evidence type="ECO:0000256" key="1">
    <source>
        <dbReference type="ARBA" id="ARBA00004377"/>
    </source>
</evidence>
<name>A0ABS3ZC88_9GAMM</name>
<evidence type="ECO:0000256" key="5">
    <source>
        <dbReference type="ARBA" id="ARBA00022519"/>
    </source>
</evidence>
<sequence>MNTRTPALPSRQQGLSLVELMVAVAVLAILIGIGPGTFTSLIHTSRQSSAQSDVVGLLRLVRSTALSHNQRVTLCRSRDGTRCEGTSRSGKQRWQGALAFVDLDQNRQVGGAESALYVANFESPVRIIWNRGDSLVYQPDGSALGGSNGTFTISTAGSTYSRLVVVSLLGRIRTATSGS</sequence>
<dbReference type="EMBL" id="JACVEW010000016">
    <property type="protein sequence ID" value="MBP0049284.1"/>
    <property type="molecule type" value="Genomic_DNA"/>
</dbReference>
<comment type="subcellular location">
    <subcellularLocation>
        <location evidence="1">Cell inner membrane</location>
        <topology evidence="1">Single-pass membrane protein</topology>
    </subcellularLocation>
</comment>
<evidence type="ECO:0000313" key="13">
    <source>
        <dbReference type="EMBL" id="MBP0049284.1"/>
    </source>
</evidence>
<evidence type="ECO:0000256" key="3">
    <source>
        <dbReference type="ARBA" id="ARBA00022475"/>
    </source>
</evidence>
<dbReference type="InterPro" id="IPR012902">
    <property type="entry name" value="N_methyl_site"/>
</dbReference>
<protein>
    <recommendedName>
        <fullName evidence="2">Type II secretion system protein H</fullName>
    </recommendedName>
    <alternativeName>
        <fullName evidence="10">General secretion pathway protein H</fullName>
    </alternativeName>
</protein>
<evidence type="ECO:0000256" key="7">
    <source>
        <dbReference type="ARBA" id="ARBA00022989"/>
    </source>
</evidence>
<dbReference type="InterPro" id="IPR022346">
    <property type="entry name" value="T2SS_GspH"/>
</dbReference>
<keyword evidence="14" id="KW-1185">Reference proteome</keyword>
<comment type="similarity">
    <text evidence="9">Belongs to the GSP H family.</text>
</comment>
<keyword evidence="3" id="KW-1003">Cell membrane</keyword>
<reference evidence="13 14" key="1">
    <citation type="submission" date="2020-09" db="EMBL/GenBank/DDBJ databases">
        <authorList>
            <person name="Tanuku N.R.S."/>
        </authorList>
    </citation>
    <scope>NUCLEOTIDE SEQUENCE [LARGE SCALE GENOMIC DNA]</scope>
    <source>
        <strain evidence="13 14">AK62</strain>
    </source>
</reference>
<organism evidence="13 14">
    <name type="scientific">Marinobacterium alkalitolerans</name>
    <dbReference type="NCBI Taxonomy" id="1542925"/>
    <lineage>
        <taxon>Bacteria</taxon>
        <taxon>Pseudomonadati</taxon>
        <taxon>Pseudomonadota</taxon>
        <taxon>Gammaproteobacteria</taxon>
        <taxon>Oceanospirillales</taxon>
        <taxon>Oceanospirillaceae</taxon>
        <taxon>Marinobacterium</taxon>
    </lineage>
</organism>
<comment type="caution">
    <text evidence="13">The sequence shown here is derived from an EMBL/GenBank/DDBJ whole genome shotgun (WGS) entry which is preliminary data.</text>
</comment>
<keyword evidence="4" id="KW-0488">Methylation</keyword>
<gene>
    <name evidence="13" type="ORF">H9C73_11100</name>
</gene>
<accession>A0ABS3ZC88</accession>
<evidence type="ECO:0000256" key="9">
    <source>
        <dbReference type="ARBA" id="ARBA00025772"/>
    </source>
</evidence>
<keyword evidence="8 11" id="KW-0472">Membrane</keyword>
<dbReference type="Proteomes" id="UP000810171">
    <property type="component" value="Unassembled WGS sequence"/>
</dbReference>
<evidence type="ECO:0000256" key="6">
    <source>
        <dbReference type="ARBA" id="ARBA00022692"/>
    </source>
</evidence>
<feature type="transmembrane region" description="Helical" evidence="11">
    <location>
        <begin position="20"/>
        <end position="42"/>
    </location>
</feature>
<keyword evidence="7 11" id="KW-1133">Transmembrane helix</keyword>
<dbReference type="InterPro" id="IPR045584">
    <property type="entry name" value="Pilin-like"/>
</dbReference>
<proteinExistence type="inferred from homology"/>
<evidence type="ECO:0000256" key="11">
    <source>
        <dbReference type="SAM" id="Phobius"/>
    </source>
</evidence>
<dbReference type="RefSeq" id="WP_209287946.1">
    <property type="nucleotide sequence ID" value="NZ_JACVEW010000016.1"/>
</dbReference>
<feature type="domain" description="General secretion pathway GspH" evidence="12">
    <location>
        <begin position="53"/>
        <end position="170"/>
    </location>
</feature>
<evidence type="ECO:0000256" key="8">
    <source>
        <dbReference type="ARBA" id="ARBA00023136"/>
    </source>
</evidence>
<dbReference type="NCBIfam" id="TIGR02532">
    <property type="entry name" value="IV_pilin_GFxxxE"/>
    <property type="match status" value="1"/>
</dbReference>
<dbReference type="Gene3D" id="3.55.40.10">
    <property type="entry name" value="minor pseudopilin epsh domain"/>
    <property type="match status" value="1"/>
</dbReference>
<evidence type="ECO:0000256" key="10">
    <source>
        <dbReference type="ARBA" id="ARBA00030775"/>
    </source>
</evidence>
<dbReference type="Pfam" id="PF12019">
    <property type="entry name" value="GspH"/>
    <property type="match status" value="1"/>
</dbReference>
<keyword evidence="6 11" id="KW-0812">Transmembrane</keyword>
<evidence type="ECO:0000256" key="4">
    <source>
        <dbReference type="ARBA" id="ARBA00022481"/>
    </source>
</evidence>
<dbReference type="Pfam" id="PF07963">
    <property type="entry name" value="N_methyl"/>
    <property type="match status" value="1"/>
</dbReference>
<evidence type="ECO:0000259" key="12">
    <source>
        <dbReference type="Pfam" id="PF12019"/>
    </source>
</evidence>
<evidence type="ECO:0000256" key="2">
    <source>
        <dbReference type="ARBA" id="ARBA00021549"/>
    </source>
</evidence>
<dbReference type="SUPFAM" id="SSF54523">
    <property type="entry name" value="Pili subunits"/>
    <property type="match status" value="1"/>
</dbReference>
<keyword evidence="5" id="KW-0997">Cell inner membrane</keyword>
<evidence type="ECO:0000313" key="14">
    <source>
        <dbReference type="Proteomes" id="UP000810171"/>
    </source>
</evidence>